<feature type="region of interest" description="Disordered" evidence="2">
    <location>
        <begin position="648"/>
        <end position="743"/>
    </location>
</feature>
<accession>A0A0R3SY58</accession>
<dbReference type="Gene3D" id="2.40.50.90">
    <property type="match status" value="1"/>
</dbReference>
<feature type="domain" description="K Homology" evidence="3">
    <location>
        <begin position="319"/>
        <end position="389"/>
    </location>
</feature>
<reference evidence="6" key="1">
    <citation type="submission" date="2017-02" db="UniProtKB">
        <authorList>
            <consortium name="WormBaseParasite"/>
        </authorList>
    </citation>
    <scope>IDENTIFICATION</scope>
</reference>
<dbReference type="InterPro" id="IPR002999">
    <property type="entry name" value="Tudor"/>
</dbReference>
<dbReference type="SUPFAM" id="SSF63748">
    <property type="entry name" value="Tudor/PWWP/MBT"/>
    <property type="match status" value="1"/>
</dbReference>
<reference evidence="4 5" key="2">
    <citation type="submission" date="2018-11" db="EMBL/GenBank/DDBJ databases">
        <authorList>
            <consortium name="Pathogen Informatics"/>
        </authorList>
    </citation>
    <scope>NUCLEOTIDE SEQUENCE [LARGE SCALE GENOMIC DNA]</scope>
</reference>
<dbReference type="STRING" id="6216.A0A0R3SY58"/>
<dbReference type="WBParaSite" id="HDID_0001070301-mRNA-1">
    <property type="protein sequence ID" value="HDID_0001070301-mRNA-1"/>
    <property type="gene ID" value="HDID_0001070301"/>
</dbReference>
<dbReference type="Gene3D" id="3.30.1370.10">
    <property type="entry name" value="K Homology domain, type 1"/>
    <property type="match status" value="1"/>
</dbReference>
<evidence type="ECO:0000256" key="2">
    <source>
        <dbReference type="SAM" id="MobiDB-lite"/>
    </source>
</evidence>
<dbReference type="GO" id="GO:0005739">
    <property type="term" value="C:mitochondrion"/>
    <property type="evidence" value="ECO:0007669"/>
    <property type="project" value="UniProtKB-ARBA"/>
</dbReference>
<evidence type="ECO:0000313" key="4">
    <source>
        <dbReference type="EMBL" id="VDL63824.1"/>
    </source>
</evidence>
<dbReference type="SMART" id="SM00322">
    <property type="entry name" value="KH"/>
    <property type="match status" value="1"/>
</dbReference>
<feature type="compositionally biased region" description="Basic residues" evidence="2">
    <location>
        <begin position="731"/>
        <end position="743"/>
    </location>
</feature>
<dbReference type="PROSITE" id="PS50084">
    <property type="entry name" value="KH_TYPE_1"/>
    <property type="match status" value="1"/>
</dbReference>
<dbReference type="Gene3D" id="2.30.30.140">
    <property type="match status" value="1"/>
</dbReference>
<gene>
    <name evidence="4" type="ORF">HDID_LOCUS10701</name>
</gene>
<dbReference type="OrthoDB" id="10069557at2759"/>
<evidence type="ECO:0000256" key="1">
    <source>
        <dbReference type="PROSITE-ProRule" id="PRU00117"/>
    </source>
</evidence>
<feature type="compositionally biased region" description="Polar residues" evidence="2">
    <location>
        <begin position="105"/>
        <end position="115"/>
    </location>
</feature>
<dbReference type="InterPro" id="IPR004088">
    <property type="entry name" value="KH_dom_type_1"/>
</dbReference>
<sequence length="743" mass="83809">MMQSGWIDEFSLVIVACRCAFRTMSSYRQLTAITLVSASIFYVWYRYCRVNSESSVLISMAKKAITRMALGSLLCCGTNPFRKRKKTKRTNTAPYVQSKVKQLKQMDQQSPSSPTEPVIKPDTVAPVQSVPPVQVETTAFSEETQCNNVAETHAAVLEEVVVASTQNPVCANPTVIPDEQIPPAFVKESSLKVLQENSGRREQIVGETNGKQCSVENSQTEHMQNNSNSNIGVDIKPLNGFNLSSSKENIRSCNEESIPAVAEEQTGVNSNGSPLTYFGQGMLGIPEYQIEETEPQLHNGVLLPQVLIPPDLAIFDDPNMFKTNFIIPNTMSGIIIGKQGKNVNELKEKFQADISISPSQLDHSNIVLTVNCPITSKEDVVKWILRRIRTKPSMTPIGNPYQLLRTPPLGELTRVFIRSSYSRKHLFVTIADECYNKFLEMEKEITADYLNMNHTRLQLYDPVVVGTIAVLKTGTIYSRVFIMDIVDNSPKLAVCFLLDHGTFTVAPVGDLRKIKTRYMQVPFQAVSVMWAHAQSPFVDISDDNFLMRYFNNTSLYIFPVRNETCCRSDVIFFNRIDDLKPGSQYLYQDILVQATNEGYCRFAGKVINLDEQFELNGSERAYYFCPYSAVYENLVFYRMPNGDIVRASDVPMPRPLPRPENQQQHQQDQLVNMQRQQRQSANQRQRNNRTPNDGTASTGNGRPNSYHNPQNCGNRGNGRGKYVSNGGYHSRQNHRHPRPNNGQ</sequence>
<protein>
    <submittedName>
        <fullName evidence="6">KH domain-containing protein</fullName>
    </submittedName>
</protein>
<evidence type="ECO:0000313" key="5">
    <source>
        <dbReference type="Proteomes" id="UP000274504"/>
    </source>
</evidence>
<dbReference type="Pfam" id="PF00567">
    <property type="entry name" value="TUDOR"/>
    <property type="match status" value="1"/>
</dbReference>
<name>A0A0R3SY58_HYMDI</name>
<feature type="region of interest" description="Disordered" evidence="2">
    <location>
        <begin position="103"/>
        <end position="123"/>
    </location>
</feature>
<evidence type="ECO:0000313" key="6">
    <source>
        <dbReference type="WBParaSite" id="HDID_0001070301-mRNA-1"/>
    </source>
</evidence>
<feature type="compositionally biased region" description="Polar residues" evidence="2">
    <location>
        <begin position="690"/>
        <end position="714"/>
    </location>
</feature>
<organism evidence="6">
    <name type="scientific">Hymenolepis diminuta</name>
    <name type="common">Rat tapeworm</name>
    <dbReference type="NCBI Taxonomy" id="6216"/>
    <lineage>
        <taxon>Eukaryota</taxon>
        <taxon>Metazoa</taxon>
        <taxon>Spiralia</taxon>
        <taxon>Lophotrochozoa</taxon>
        <taxon>Platyhelminthes</taxon>
        <taxon>Cestoda</taxon>
        <taxon>Eucestoda</taxon>
        <taxon>Cyclophyllidea</taxon>
        <taxon>Hymenolepididae</taxon>
        <taxon>Hymenolepis</taxon>
    </lineage>
</organism>
<evidence type="ECO:0000259" key="3">
    <source>
        <dbReference type="SMART" id="SM00322"/>
    </source>
</evidence>
<dbReference type="EMBL" id="UYSG01011853">
    <property type="protein sequence ID" value="VDL63824.1"/>
    <property type="molecule type" value="Genomic_DNA"/>
</dbReference>
<dbReference type="InterPro" id="IPR004087">
    <property type="entry name" value="KH_dom"/>
</dbReference>
<dbReference type="AlphaFoldDB" id="A0A0R3SY58"/>
<dbReference type="Pfam" id="PF00013">
    <property type="entry name" value="KH_1"/>
    <property type="match status" value="1"/>
</dbReference>
<dbReference type="SUPFAM" id="SSF54791">
    <property type="entry name" value="Eukaryotic type KH-domain (KH-domain type I)"/>
    <property type="match status" value="1"/>
</dbReference>
<dbReference type="InterPro" id="IPR036612">
    <property type="entry name" value="KH_dom_type_1_sf"/>
</dbReference>
<keyword evidence="1" id="KW-0694">RNA-binding</keyword>
<dbReference type="GO" id="GO:0003723">
    <property type="term" value="F:RNA binding"/>
    <property type="evidence" value="ECO:0007669"/>
    <property type="project" value="UniProtKB-UniRule"/>
</dbReference>
<dbReference type="Proteomes" id="UP000274504">
    <property type="component" value="Unassembled WGS sequence"/>
</dbReference>
<dbReference type="InterPro" id="IPR035437">
    <property type="entry name" value="SNase_OB-fold_sf"/>
</dbReference>
<proteinExistence type="predicted"/>
<feature type="compositionally biased region" description="Low complexity" evidence="2">
    <location>
        <begin position="662"/>
        <end position="689"/>
    </location>
</feature>